<dbReference type="InterPro" id="IPR014729">
    <property type="entry name" value="Rossmann-like_a/b/a_fold"/>
</dbReference>
<dbReference type="Proteomes" id="UP001055247">
    <property type="component" value="Unassembled WGS sequence"/>
</dbReference>
<evidence type="ECO:0000256" key="8">
    <source>
        <dbReference type="ARBA" id="ARBA00022827"/>
    </source>
</evidence>
<dbReference type="Gene3D" id="3.40.50.620">
    <property type="entry name" value="HUPs"/>
    <property type="match status" value="1"/>
</dbReference>
<evidence type="ECO:0000256" key="13">
    <source>
        <dbReference type="ARBA" id="ARBA00033999"/>
    </source>
</evidence>
<feature type="compositionally biased region" description="Polar residues" evidence="14">
    <location>
        <begin position="10"/>
        <end position="20"/>
    </location>
</feature>
<feature type="domain" description="Photolyase/cryptochrome alpha/beta" evidence="15">
    <location>
        <begin position="38"/>
        <end position="166"/>
    </location>
</feature>
<evidence type="ECO:0000256" key="9">
    <source>
        <dbReference type="ARBA" id="ARBA00023125"/>
    </source>
</evidence>
<gene>
    <name evidence="16" type="ORF">BHAOGJBA_4524</name>
</gene>
<evidence type="ECO:0000256" key="6">
    <source>
        <dbReference type="ARBA" id="ARBA00022630"/>
    </source>
</evidence>
<evidence type="ECO:0000256" key="14">
    <source>
        <dbReference type="SAM" id="MobiDB-lite"/>
    </source>
</evidence>
<reference evidence="16" key="2">
    <citation type="submission" date="2021-08" db="EMBL/GenBank/DDBJ databases">
        <authorList>
            <person name="Tani A."/>
            <person name="Ola A."/>
            <person name="Ogura Y."/>
            <person name="Katsura K."/>
            <person name="Hayashi T."/>
        </authorList>
    </citation>
    <scope>NUCLEOTIDE SEQUENCE</scope>
    <source>
        <strain evidence="16">DSM 16372</strain>
    </source>
</reference>
<comment type="cofactor">
    <cofactor evidence="2">
        <name>FAD</name>
        <dbReference type="ChEBI" id="CHEBI:57692"/>
    </cofactor>
</comment>
<evidence type="ECO:0000256" key="2">
    <source>
        <dbReference type="ARBA" id="ARBA00001974"/>
    </source>
</evidence>
<feature type="region of interest" description="Disordered" evidence="14">
    <location>
        <begin position="1"/>
        <end position="22"/>
    </location>
</feature>
<keyword evidence="11" id="KW-0456">Lyase</keyword>
<sequence>MWEEAAGHSPTPTRNPSRMIQPTRIKPLNDLPARDGASYVLYWMGLSQRARFNPALEYAVEEANGRGLPVLVCYGLAEGIPEANARHWAFLLEGMAEVGPELAKRGIAYVARRQPPVETALLYAADAALVICDRNYLKPVRRFYADFAARAPCRVVQVEGEVVVPVETASPKHEVAARTLRPKIRRLLPEYLVPLEERSVAHRADHLSFESTLDLSDVPRLVASLKADQSVRPVRRFKGGTTQAEATLSHYLDARFNHYAQIRGRPEAGAASHMSPYLHYGQISPVAIALKVQAAATGGEDDKAAYLEELIVRRELAMNHIYYEPNYDSYEAAPAWARKTLDAHRGDPRPYLYTPEQFERGETHDRYWNAAMMEMRETGYMHNHMRMYWGKKILEWSASPEEAFETALRLNNKYFIDGRDANSFTNVTWLFGLHDRPWGPRPVYGNVRSLGAATLKKFDADGYVREVERLAAEERS</sequence>
<comment type="catalytic activity">
    <reaction evidence="13">
        <text>cyclobutadipyrimidine (in DNA) = 2 pyrimidine residues (in DNA).</text>
        <dbReference type="EC" id="4.1.99.3"/>
    </reaction>
</comment>
<dbReference type="AlphaFoldDB" id="A0AAV4ZR22"/>
<dbReference type="FunFam" id="1.10.579.10:FF:000002">
    <property type="entry name" value="Deoxyribodipyrimidine photolyase"/>
    <property type="match status" value="1"/>
</dbReference>
<name>A0AAV4ZR22_9HYPH</name>
<reference evidence="16" key="1">
    <citation type="journal article" date="2016" name="Front. Microbiol.">
        <title>Genome Sequence of the Piezophilic, Mesophilic Sulfate-Reducing Bacterium Desulfovibrio indicus J2T.</title>
        <authorList>
            <person name="Cao J."/>
            <person name="Maignien L."/>
            <person name="Shao Z."/>
            <person name="Alain K."/>
            <person name="Jebbar M."/>
        </authorList>
    </citation>
    <scope>NUCLEOTIDE SEQUENCE</scope>
    <source>
        <strain evidence="16">DSM 16372</strain>
    </source>
</reference>
<keyword evidence="10" id="KW-0234">DNA repair</keyword>
<dbReference type="Gene3D" id="1.10.579.10">
    <property type="entry name" value="DNA Cyclobutane Dipyrimidine Photolyase, subunit A, domain 3"/>
    <property type="match status" value="1"/>
</dbReference>
<dbReference type="EC" id="4.1.99.3" evidence="4"/>
<proteinExistence type="inferred from homology"/>
<dbReference type="Gene3D" id="1.25.40.80">
    <property type="match status" value="1"/>
</dbReference>
<comment type="cofactor">
    <cofactor evidence="1">
        <name>(6R)-5,10-methylene-5,6,7,8-tetrahydrofolate</name>
        <dbReference type="ChEBI" id="CHEBI:15636"/>
    </cofactor>
</comment>
<accession>A0AAV4ZR22</accession>
<organism evidence="16 17">
    <name type="scientific">Methylobacterium hispanicum</name>
    <dbReference type="NCBI Taxonomy" id="270350"/>
    <lineage>
        <taxon>Bacteria</taxon>
        <taxon>Pseudomonadati</taxon>
        <taxon>Pseudomonadota</taxon>
        <taxon>Alphaproteobacteria</taxon>
        <taxon>Hyphomicrobiales</taxon>
        <taxon>Methylobacteriaceae</taxon>
        <taxon>Methylobacterium</taxon>
    </lineage>
</organism>
<keyword evidence="7" id="KW-0227">DNA damage</keyword>
<evidence type="ECO:0000256" key="1">
    <source>
        <dbReference type="ARBA" id="ARBA00001932"/>
    </source>
</evidence>
<dbReference type="SUPFAM" id="SSF48173">
    <property type="entry name" value="Cryptochrome/photolyase FAD-binding domain"/>
    <property type="match status" value="1"/>
</dbReference>
<dbReference type="GO" id="GO:0003904">
    <property type="term" value="F:deoxyribodipyrimidine photo-lyase activity"/>
    <property type="evidence" value="ECO:0007669"/>
    <property type="project" value="UniProtKB-EC"/>
</dbReference>
<dbReference type="Pfam" id="PF00875">
    <property type="entry name" value="DNA_photolyase"/>
    <property type="match status" value="1"/>
</dbReference>
<evidence type="ECO:0000256" key="3">
    <source>
        <dbReference type="ARBA" id="ARBA00006409"/>
    </source>
</evidence>
<comment type="caution">
    <text evidence="16">The sequence shown here is derived from an EMBL/GenBank/DDBJ whole genome shotgun (WGS) entry which is preliminary data.</text>
</comment>
<evidence type="ECO:0000256" key="11">
    <source>
        <dbReference type="ARBA" id="ARBA00023239"/>
    </source>
</evidence>
<dbReference type="InterPro" id="IPR006050">
    <property type="entry name" value="DNA_photolyase_N"/>
</dbReference>
<evidence type="ECO:0000259" key="15">
    <source>
        <dbReference type="PROSITE" id="PS51645"/>
    </source>
</evidence>
<dbReference type="EMBL" id="BPQO01000023">
    <property type="protein sequence ID" value="GJD90980.1"/>
    <property type="molecule type" value="Genomic_DNA"/>
</dbReference>
<dbReference type="SUPFAM" id="SSF52425">
    <property type="entry name" value="Cryptochrome/photolyase, N-terminal domain"/>
    <property type="match status" value="1"/>
</dbReference>
<dbReference type="InterPro" id="IPR036134">
    <property type="entry name" value="Crypto/Photolyase_FAD-like_sf"/>
</dbReference>
<dbReference type="InterPro" id="IPR052219">
    <property type="entry name" value="Photolyase_Class-2"/>
</dbReference>
<comment type="similarity">
    <text evidence="3">Belongs to the DNA photolyase class-2 family.</text>
</comment>
<evidence type="ECO:0000256" key="12">
    <source>
        <dbReference type="ARBA" id="ARBA00031671"/>
    </source>
</evidence>
<evidence type="ECO:0000256" key="4">
    <source>
        <dbReference type="ARBA" id="ARBA00013149"/>
    </source>
</evidence>
<keyword evidence="8" id="KW-0274">FAD</keyword>
<dbReference type="PANTHER" id="PTHR10211:SF0">
    <property type="entry name" value="DEOXYRIBODIPYRIMIDINE PHOTO-LYASE"/>
    <property type="match status" value="1"/>
</dbReference>
<evidence type="ECO:0000256" key="5">
    <source>
        <dbReference type="ARBA" id="ARBA00014046"/>
    </source>
</evidence>
<protein>
    <recommendedName>
        <fullName evidence="5">Deoxyribodipyrimidine photo-lyase</fullName>
        <ecNumber evidence="4">4.1.99.3</ecNumber>
    </recommendedName>
    <alternativeName>
        <fullName evidence="12">DNA photolyase</fullName>
    </alternativeName>
</protein>
<keyword evidence="17" id="KW-1185">Reference proteome</keyword>
<dbReference type="GO" id="GO:0000719">
    <property type="term" value="P:photoreactive repair"/>
    <property type="evidence" value="ECO:0007669"/>
    <property type="project" value="TreeGrafter"/>
</dbReference>
<keyword evidence="6" id="KW-0285">Flavoprotein</keyword>
<dbReference type="PANTHER" id="PTHR10211">
    <property type="entry name" value="DEOXYRIBODIPYRIMIDINE PHOTOLYASE"/>
    <property type="match status" value="1"/>
</dbReference>
<evidence type="ECO:0000256" key="7">
    <source>
        <dbReference type="ARBA" id="ARBA00022763"/>
    </source>
</evidence>
<dbReference type="InterPro" id="IPR036155">
    <property type="entry name" value="Crypto/Photolyase_N_sf"/>
</dbReference>
<evidence type="ECO:0000313" key="16">
    <source>
        <dbReference type="EMBL" id="GJD90980.1"/>
    </source>
</evidence>
<evidence type="ECO:0000256" key="10">
    <source>
        <dbReference type="ARBA" id="ARBA00023204"/>
    </source>
</evidence>
<dbReference type="GO" id="GO:0003677">
    <property type="term" value="F:DNA binding"/>
    <property type="evidence" value="ECO:0007669"/>
    <property type="project" value="UniProtKB-KW"/>
</dbReference>
<keyword evidence="9" id="KW-0238">DNA-binding</keyword>
<evidence type="ECO:0000313" key="17">
    <source>
        <dbReference type="Proteomes" id="UP001055247"/>
    </source>
</evidence>
<dbReference type="PROSITE" id="PS51645">
    <property type="entry name" value="PHR_CRY_ALPHA_BETA"/>
    <property type="match status" value="1"/>
</dbReference>